<accession>A0A7V8NNN1</accession>
<protein>
    <submittedName>
        <fullName evidence="1">Uncharacterized protein</fullName>
    </submittedName>
</protein>
<keyword evidence="2" id="KW-1185">Reference proteome</keyword>
<proteinExistence type="predicted"/>
<evidence type="ECO:0000313" key="2">
    <source>
        <dbReference type="Proteomes" id="UP000567293"/>
    </source>
</evidence>
<sequence>MESKNDVITYEGLASICKGMKVTPSTMICALWERGFLDLDTKKFAVAE</sequence>
<reference evidence="1" key="1">
    <citation type="submission" date="2020-06" db="EMBL/GenBank/DDBJ databases">
        <title>Legume-microbial interactions unlock mineral nutrients during tropical forest succession.</title>
        <authorList>
            <person name="Epihov D.Z."/>
        </authorList>
    </citation>
    <scope>NUCLEOTIDE SEQUENCE [LARGE SCALE GENOMIC DNA]</scope>
    <source>
        <strain evidence="1">Pan2503</strain>
    </source>
</reference>
<comment type="caution">
    <text evidence="1">The sequence shown here is derived from an EMBL/GenBank/DDBJ whole genome shotgun (WGS) entry which is preliminary data.</text>
</comment>
<dbReference type="EMBL" id="JACDQQ010000662">
    <property type="protein sequence ID" value="MBA0084679.1"/>
    <property type="molecule type" value="Genomic_DNA"/>
</dbReference>
<dbReference type="AlphaFoldDB" id="A0A7V8NNN1"/>
<name>A0A7V8NNN1_9BACT</name>
<organism evidence="1 2">
    <name type="scientific">Candidatus Acidiferrum panamense</name>
    <dbReference type="NCBI Taxonomy" id="2741543"/>
    <lineage>
        <taxon>Bacteria</taxon>
        <taxon>Pseudomonadati</taxon>
        <taxon>Acidobacteriota</taxon>
        <taxon>Terriglobia</taxon>
        <taxon>Candidatus Acidiferrales</taxon>
        <taxon>Candidatus Acidiferrum</taxon>
    </lineage>
</organism>
<evidence type="ECO:0000313" key="1">
    <source>
        <dbReference type="EMBL" id="MBA0084679.1"/>
    </source>
</evidence>
<dbReference type="Proteomes" id="UP000567293">
    <property type="component" value="Unassembled WGS sequence"/>
</dbReference>
<gene>
    <name evidence="1" type="ORF">HRJ53_06770</name>
</gene>